<dbReference type="EC" id="2.7.10.2" evidence="1"/>
<organism evidence="1 2">
    <name type="scientific">Mytilus coruscus</name>
    <name type="common">Sea mussel</name>
    <dbReference type="NCBI Taxonomy" id="42192"/>
    <lineage>
        <taxon>Eukaryota</taxon>
        <taxon>Metazoa</taxon>
        <taxon>Spiralia</taxon>
        <taxon>Lophotrochozoa</taxon>
        <taxon>Mollusca</taxon>
        <taxon>Bivalvia</taxon>
        <taxon>Autobranchia</taxon>
        <taxon>Pteriomorphia</taxon>
        <taxon>Mytilida</taxon>
        <taxon>Mytiloidea</taxon>
        <taxon>Mytilidae</taxon>
        <taxon>Mytilinae</taxon>
        <taxon>Mytilus</taxon>
    </lineage>
</organism>
<accession>A0A6J8BGL7</accession>
<name>A0A6J8BGL7_MYTCO</name>
<protein>
    <submittedName>
        <fullName evidence="1">PKDCC</fullName>
        <ecNumber evidence="1">2.7.10.2</ecNumber>
    </submittedName>
</protein>
<reference evidence="1 2" key="1">
    <citation type="submission" date="2020-06" db="EMBL/GenBank/DDBJ databases">
        <authorList>
            <person name="Li R."/>
            <person name="Bekaert M."/>
        </authorList>
    </citation>
    <scope>NUCLEOTIDE SEQUENCE [LARGE SCALE GENOMIC DNA]</scope>
    <source>
        <strain evidence="2">wild</strain>
    </source>
</reference>
<sequence>MIDPGGTKHGHSVISHSMDKYSIFESRLRKLTEVSFDRGVHLEHLYPLSRDSDTLGCQDIVRMTNYRFLASGWTKAVYSASYNNKTYAVKTVFPQGRDISSCLEEGHLYDKCFYKAAKKLVKEISLLQKLSHPNIVQVAYDITKLLYFMSHNQFGTISINDFRRQQFVRVNDEIKLSDVDDIGFGDPICQTDDDCIVNFPNANFSLRISCQNSRCIGHNEKKNIFNAGRHFTTFLLPHGVPKRLTANG</sequence>
<dbReference type="Proteomes" id="UP000507470">
    <property type="component" value="Unassembled WGS sequence"/>
</dbReference>
<dbReference type="GO" id="GO:0001501">
    <property type="term" value="P:skeletal system development"/>
    <property type="evidence" value="ECO:0007669"/>
    <property type="project" value="TreeGrafter"/>
</dbReference>
<evidence type="ECO:0000313" key="2">
    <source>
        <dbReference type="Proteomes" id="UP000507470"/>
    </source>
</evidence>
<dbReference type="Gene3D" id="3.30.200.20">
    <property type="entry name" value="Phosphorylase Kinase, domain 1"/>
    <property type="match status" value="1"/>
</dbReference>
<dbReference type="PANTHER" id="PTHR46448:SF1">
    <property type="entry name" value="PROTEIN KINASE DOMAIN-CONTAINING PROTEIN"/>
    <property type="match status" value="1"/>
</dbReference>
<evidence type="ECO:0000313" key="1">
    <source>
        <dbReference type="EMBL" id="CAC5381247.1"/>
    </source>
</evidence>
<proteinExistence type="predicted"/>
<dbReference type="EMBL" id="CACVKT020003020">
    <property type="protein sequence ID" value="CAC5381247.1"/>
    <property type="molecule type" value="Genomic_DNA"/>
</dbReference>
<dbReference type="InterPro" id="IPR011009">
    <property type="entry name" value="Kinase-like_dom_sf"/>
</dbReference>
<dbReference type="AlphaFoldDB" id="A0A6J8BGL7"/>
<dbReference type="PANTHER" id="PTHR46448">
    <property type="entry name" value="PROTEIN KINASE DOMAIN-CONTAINING PROTEIN"/>
    <property type="match status" value="1"/>
</dbReference>
<keyword evidence="1" id="KW-0808">Transferase</keyword>
<dbReference type="GO" id="GO:0004715">
    <property type="term" value="F:non-membrane spanning protein tyrosine kinase activity"/>
    <property type="evidence" value="ECO:0007669"/>
    <property type="project" value="UniProtKB-EC"/>
</dbReference>
<gene>
    <name evidence="1" type="ORF">MCOR_17146</name>
</gene>
<dbReference type="OrthoDB" id="4062651at2759"/>
<dbReference type="InterPro" id="IPR042983">
    <property type="entry name" value="PKDCC"/>
</dbReference>
<dbReference type="SUPFAM" id="SSF56112">
    <property type="entry name" value="Protein kinase-like (PK-like)"/>
    <property type="match status" value="1"/>
</dbReference>
<keyword evidence="2" id="KW-1185">Reference proteome</keyword>
<dbReference type="GO" id="GO:0005576">
    <property type="term" value="C:extracellular region"/>
    <property type="evidence" value="ECO:0007669"/>
    <property type="project" value="TreeGrafter"/>
</dbReference>